<keyword evidence="1" id="KW-0472">Membrane</keyword>
<protein>
    <recommendedName>
        <fullName evidence="4">Integral membrane protein</fullName>
    </recommendedName>
</protein>
<evidence type="ECO:0000256" key="1">
    <source>
        <dbReference type="SAM" id="Phobius"/>
    </source>
</evidence>
<dbReference type="PATRIC" id="fig|1423738.3.peg.1659"/>
<comment type="caution">
    <text evidence="2">The sequence shown here is derived from an EMBL/GenBank/DDBJ whole genome shotgun (WGS) entry which is preliminary data.</text>
</comment>
<feature type="transmembrane region" description="Helical" evidence="1">
    <location>
        <begin position="77"/>
        <end position="95"/>
    </location>
</feature>
<dbReference type="EMBL" id="AYYK01000004">
    <property type="protein sequence ID" value="KRM79456.1"/>
    <property type="molecule type" value="Genomic_DNA"/>
</dbReference>
<feature type="transmembrane region" description="Helical" evidence="1">
    <location>
        <begin position="53"/>
        <end position="71"/>
    </location>
</feature>
<keyword evidence="1" id="KW-1133">Transmembrane helix</keyword>
<sequence>MVYLICGMVMLFIGIWYSIRPAKTPHTLHSYSSMLAMISPQSFYYAQRWFRNALLTVGLIDLILGMLVNYFQLNQYANFWLLTIVASIALMIVHTESRLKDYLMRMGQLPYRDTLKK</sequence>
<gene>
    <name evidence="2" type="ORF">FC84_GL001635</name>
</gene>
<name>A0A0R2BJZ8_9LACO</name>
<evidence type="ECO:0000313" key="2">
    <source>
        <dbReference type="EMBL" id="KRM79456.1"/>
    </source>
</evidence>
<dbReference type="RefSeq" id="WP_057755763.1">
    <property type="nucleotide sequence ID" value="NZ_AYYK01000004.1"/>
</dbReference>
<dbReference type="STRING" id="1423738.FC84_GL001635"/>
<reference evidence="2 3" key="1">
    <citation type="journal article" date="2015" name="Genome Announc.">
        <title>Expanding the biotechnology potential of lactobacilli through comparative genomics of 213 strains and associated genera.</title>
        <authorList>
            <person name="Sun Z."/>
            <person name="Harris H.M."/>
            <person name="McCann A."/>
            <person name="Guo C."/>
            <person name="Argimon S."/>
            <person name="Zhang W."/>
            <person name="Yang X."/>
            <person name="Jeffery I.B."/>
            <person name="Cooney J.C."/>
            <person name="Kagawa T.F."/>
            <person name="Liu W."/>
            <person name="Song Y."/>
            <person name="Salvetti E."/>
            <person name="Wrobel A."/>
            <person name="Rasinkangas P."/>
            <person name="Parkhill J."/>
            <person name="Rea M.C."/>
            <person name="O'Sullivan O."/>
            <person name="Ritari J."/>
            <person name="Douillard F.P."/>
            <person name="Paul Ross R."/>
            <person name="Yang R."/>
            <person name="Briner A.E."/>
            <person name="Felis G.E."/>
            <person name="de Vos W.M."/>
            <person name="Barrangou R."/>
            <person name="Klaenhammer T.R."/>
            <person name="Caufield P.W."/>
            <person name="Cui Y."/>
            <person name="Zhang H."/>
            <person name="O'Toole P.W."/>
        </authorList>
    </citation>
    <scope>NUCLEOTIDE SEQUENCE [LARGE SCALE GENOMIC DNA]</scope>
    <source>
        <strain evidence="2 3">DSM 20335</strain>
    </source>
</reference>
<keyword evidence="3" id="KW-1185">Reference proteome</keyword>
<keyword evidence="1" id="KW-0812">Transmembrane</keyword>
<proteinExistence type="predicted"/>
<organism evidence="2 3">
    <name type="scientific">Lapidilactobacillus dextrinicus DSM 20335</name>
    <dbReference type="NCBI Taxonomy" id="1423738"/>
    <lineage>
        <taxon>Bacteria</taxon>
        <taxon>Bacillati</taxon>
        <taxon>Bacillota</taxon>
        <taxon>Bacilli</taxon>
        <taxon>Lactobacillales</taxon>
        <taxon>Lactobacillaceae</taxon>
        <taxon>Lapidilactobacillus</taxon>
    </lineage>
</organism>
<accession>A0A0R2BJZ8</accession>
<dbReference type="OrthoDB" id="2312248at2"/>
<dbReference type="AlphaFoldDB" id="A0A0R2BJZ8"/>
<evidence type="ECO:0000313" key="3">
    <source>
        <dbReference type="Proteomes" id="UP000051813"/>
    </source>
</evidence>
<dbReference type="Proteomes" id="UP000051813">
    <property type="component" value="Unassembled WGS sequence"/>
</dbReference>
<evidence type="ECO:0008006" key="4">
    <source>
        <dbReference type="Google" id="ProtNLM"/>
    </source>
</evidence>